<evidence type="ECO:0000313" key="1">
    <source>
        <dbReference type="EMBL" id="SBV93170.1"/>
    </source>
</evidence>
<dbReference type="AlphaFoldDB" id="A0A212J167"/>
<gene>
    <name evidence="1" type="ORF">KL86DPRO_10487</name>
</gene>
<sequence>MVSTGQPVKSLEHVEERLELRRLKGLLGNIGGLLKQAIAAEAADRAEVSRLLRQIDERQRSIQALIDRIT</sequence>
<protein>
    <submittedName>
        <fullName evidence="1">Putative plasmid conjugal transfer protein</fullName>
    </submittedName>
</protein>
<proteinExistence type="predicted"/>
<name>A0A212J167_9DELT</name>
<dbReference type="EMBL" id="FLUQ01000001">
    <property type="protein sequence ID" value="SBV93170.1"/>
    <property type="molecule type" value="Genomic_DNA"/>
</dbReference>
<organism evidence="1">
    <name type="scientific">uncultured delta proteobacterium</name>
    <dbReference type="NCBI Taxonomy" id="34034"/>
    <lineage>
        <taxon>Bacteria</taxon>
        <taxon>Deltaproteobacteria</taxon>
        <taxon>environmental samples</taxon>
    </lineage>
</organism>
<reference evidence="1" key="1">
    <citation type="submission" date="2016-04" db="EMBL/GenBank/DDBJ databases">
        <authorList>
            <person name="Evans L.H."/>
            <person name="Alamgir A."/>
            <person name="Owens N."/>
            <person name="Weber N.D."/>
            <person name="Virtaneva K."/>
            <person name="Barbian K."/>
            <person name="Babar A."/>
            <person name="Rosenke K."/>
        </authorList>
    </citation>
    <scope>NUCLEOTIDE SEQUENCE</scope>
    <source>
        <strain evidence="1">86</strain>
    </source>
</reference>
<accession>A0A212J167</accession>